<accession>A0A6C0IXY6</accession>
<dbReference type="EMBL" id="MN740274">
    <property type="protein sequence ID" value="QHT97296.1"/>
    <property type="molecule type" value="Genomic_DNA"/>
</dbReference>
<reference evidence="1" key="1">
    <citation type="journal article" date="2020" name="Nature">
        <title>Giant virus diversity and host interactions through global metagenomics.</title>
        <authorList>
            <person name="Schulz F."/>
            <person name="Roux S."/>
            <person name="Paez-Espino D."/>
            <person name="Jungbluth S."/>
            <person name="Walsh D.A."/>
            <person name="Denef V.J."/>
            <person name="McMahon K.D."/>
            <person name="Konstantinidis K.T."/>
            <person name="Eloe-Fadrosh E.A."/>
            <person name="Kyrpides N.C."/>
            <person name="Woyke T."/>
        </authorList>
    </citation>
    <scope>NUCLEOTIDE SEQUENCE</scope>
    <source>
        <strain evidence="1">GVMAG-M-3300025138-11</strain>
    </source>
</reference>
<dbReference type="AlphaFoldDB" id="A0A6C0IXY6"/>
<organism evidence="1">
    <name type="scientific">viral metagenome</name>
    <dbReference type="NCBI Taxonomy" id="1070528"/>
    <lineage>
        <taxon>unclassified sequences</taxon>
        <taxon>metagenomes</taxon>
        <taxon>organismal metagenomes</taxon>
    </lineage>
</organism>
<protein>
    <submittedName>
        <fullName evidence="1">Uncharacterized protein</fullName>
    </submittedName>
</protein>
<evidence type="ECO:0000313" key="1">
    <source>
        <dbReference type="EMBL" id="QHT97296.1"/>
    </source>
</evidence>
<proteinExistence type="predicted"/>
<name>A0A6C0IXY6_9ZZZZ</name>
<sequence length="318" mass="37688">MEFINRAKGTIIENETALLFNLFLVKHKARKATLIEIVNLDKNYSPQDYVDIIKSIYNEFYYTIETMIGETIWRFFASNEVLDSPKKYKNKDCWVATVLDFYCKGIPDPNTTRYVLYYSVDTLQNNNNNFYAELYKEKTNIKSKLERFNTISKLLGWKVTETINKIYPDSIWLKSVINKGKLDNNSQWLIDNSDKLHQFIEGWGIVYFQSILIDDLLIKHYDWLLFTILRIEYDPFSIFYPLTNKDADILVSLDKKYFDLSKNPIDTFKDLLIEDFVLDKLTNNLLLTRFTSILNNLITKYRDLSAFVKIKTKLKLNY</sequence>